<organism evidence="4 5">
    <name type="scientific">Cordyceps javanica</name>
    <dbReference type="NCBI Taxonomy" id="43265"/>
    <lineage>
        <taxon>Eukaryota</taxon>
        <taxon>Fungi</taxon>
        <taxon>Dikarya</taxon>
        <taxon>Ascomycota</taxon>
        <taxon>Pezizomycotina</taxon>
        <taxon>Sordariomycetes</taxon>
        <taxon>Hypocreomycetidae</taxon>
        <taxon>Hypocreales</taxon>
        <taxon>Cordycipitaceae</taxon>
        <taxon>Cordyceps</taxon>
    </lineage>
</organism>
<dbReference type="AlphaFoldDB" id="A0A545WEM3"/>
<dbReference type="SUPFAM" id="SSF48403">
    <property type="entry name" value="Ankyrin repeat"/>
    <property type="match status" value="1"/>
</dbReference>
<keyword evidence="5" id="KW-1185">Reference proteome</keyword>
<evidence type="ECO:0000256" key="3">
    <source>
        <dbReference type="SAM" id="MobiDB-lite"/>
    </source>
</evidence>
<dbReference type="PANTHER" id="PTHR24198:SF165">
    <property type="entry name" value="ANKYRIN REPEAT-CONTAINING PROTEIN-RELATED"/>
    <property type="match status" value="1"/>
</dbReference>
<protein>
    <submittedName>
        <fullName evidence="4">Ankyrin repeat-containing protein</fullName>
    </submittedName>
</protein>
<evidence type="ECO:0000313" key="5">
    <source>
        <dbReference type="Proteomes" id="UP000315783"/>
    </source>
</evidence>
<evidence type="ECO:0000313" key="4">
    <source>
        <dbReference type="EMBL" id="TQW01242.1"/>
    </source>
</evidence>
<proteinExistence type="predicted"/>
<keyword evidence="2" id="KW-0040">ANK repeat</keyword>
<dbReference type="STRING" id="43265.A0A545WEM3"/>
<dbReference type="OrthoDB" id="4868887at2759"/>
<name>A0A545WEM3_9HYPO</name>
<dbReference type="InterPro" id="IPR002110">
    <property type="entry name" value="Ankyrin_rpt"/>
</dbReference>
<gene>
    <name evidence="4" type="ORF">IF1G_01173</name>
</gene>
<keyword evidence="1" id="KW-0677">Repeat</keyword>
<feature type="compositionally biased region" description="Basic and acidic residues" evidence="3">
    <location>
        <begin position="8"/>
        <end position="20"/>
    </location>
</feature>
<sequence length="409" mass="46184">MSFGSMSSERDQLAKTKEPFQDATNNRRPCPWSRCPDNVLAANRLLYSFDLRDDNRRSSALLWACCLSKPATARRALEAGADPNAEWPGGMWELLERYSPKFDPSRGASTKNALCVVASLGDVAMASLLIDFARADFSRPVRVPAEPAARRRVCPGQPVRYDDPPIFSAVSMDRAELLCYFLQRYGDNVRDLSGNTLLTRAVREQRPAAVRALLRDESYTDPLGTGDVNGLIQAVHRGDAGLVRLILAKSRSDPNVIRDRDDDSRCHSGIRGQTPLVIAVCQGHEGVVRALCADPRVDVNLHGPNHRAPIFYALTQFRWEIVGLLVERGAAYDAELAFEQACLNRQLGWMTRLIRTTTFDETRLDYWYRMGRSLLKDGRHWSAIEPELDKKRDVYTRSWRGDKAFLWTR</sequence>
<accession>A0A545WEM3</accession>
<evidence type="ECO:0000256" key="2">
    <source>
        <dbReference type="ARBA" id="ARBA00023043"/>
    </source>
</evidence>
<dbReference type="Gene3D" id="1.25.40.20">
    <property type="entry name" value="Ankyrin repeat-containing domain"/>
    <property type="match status" value="2"/>
</dbReference>
<dbReference type="Pfam" id="PF12796">
    <property type="entry name" value="Ank_2"/>
    <property type="match status" value="1"/>
</dbReference>
<comment type="caution">
    <text evidence="4">The sequence shown here is derived from an EMBL/GenBank/DDBJ whole genome shotgun (WGS) entry which is preliminary data.</text>
</comment>
<dbReference type="PANTHER" id="PTHR24198">
    <property type="entry name" value="ANKYRIN REPEAT AND PROTEIN KINASE DOMAIN-CONTAINING PROTEIN"/>
    <property type="match status" value="1"/>
</dbReference>
<evidence type="ECO:0000256" key="1">
    <source>
        <dbReference type="ARBA" id="ARBA00022737"/>
    </source>
</evidence>
<dbReference type="InterPro" id="IPR036770">
    <property type="entry name" value="Ankyrin_rpt-contain_sf"/>
</dbReference>
<dbReference type="EMBL" id="SPUK01000001">
    <property type="protein sequence ID" value="TQW01242.1"/>
    <property type="molecule type" value="Genomic_DNA"/>
</dbReference>
<dbReference type="Proteomes" id="UP000315783">
    <property type="component" value="Unassembled WGS sequence"/>
</dbReference>
<feature type="region of interest" description="Disordered" evidence="3">
    <location>
        <begin position="1"/>
        <end position="27"/>
    </location>
</feature>
<dbReference type="SMART" id="SM00248">
    <property type="entry name" value="ANK"/>
    <property type="match status" value="7"/>
</dbReference>
<reference evidence="4 5" key="1">
    <citation type="journal article" date="2019" name="Appl. Microbiol. Biotechnol.">
        <title>Genome sequence of Isaria javanica and comparative genome analysis insights into family S53 peptidase evolution in fungal entomopathogens.</title>
        <authorList>
            <person name="Lin R."/>
            <person name="Zhang X."/>
            <person name="Xin B."/>
            <person name="Zou M."/>
            <person name="Gao Y."/>
            <person name="Qin F."/>
            <person name="Hu Q."/>
            <person name="Xie B."/>
            <person name="Cheng X."/>
        </authorList>
    </citation>
    <scope>NUCLEOTIDE SEQUENCE [LARGE SCALE GENOMIC DNA]</scope>
    <source>
        <strain evidence="4 5">IJ1G</strain>
    </source>
</reference>